<dbReference type="CDD" id="cd04899">
    <property type="entry name" value="ACT_ACR-UUR-like_2"/>
    <property type="match status" value="1"/>
</dbReference>
<evidence type="ECO:0000256" key="1">
    <source>
        <dbReference type="ARBA" id="ARBA00022801"/>
    </source>
</evidence>
<organism evidence="3">
    <name type="scientific">freshwater metagenome</name>
    <dbReference type="NCBI Taxonomy" id="449393"/>
    <lineage>
        <taxon>unclassified sequences</taxon>
        <taxon>metagenomes</taxon>
        <taxon>ecological metagenomes</taxon>
    </lineage>
</organism>
<dbReference type="InterPro" id="IPR002912">
    <property type="entry name" value="ACT_dom"/>
</dbReference>
<gene>
    <name evidence="3" type="ORF">UFOPK3774_00571</name>
</gene>
<evidence type="ECO:0000313" key="3">
    <source>
        <dbReference type="EMBL" id="CAB4939756.1"/>
    </source>
</evidence>
<dbReference type="GO" id="GO:0008773">
    <property type="term" value="F:[protein-PII] uridylyltransferase activity"/>
    <property type="evidence" value="ECO:0007669"/>
    <property type="project" value="InterPro"/>
</dbReference>
<dbReference type="PANTHER" id="PTHR47320">
    <property type="entry name" value="BIFUNCTIONAL URIDYLYLTRANSFERASE/URIDYLYL-REMOVING ENZYME"/>
    <property type="match status" value="1"/>
</dbReference>
<dbReference type="EMBL" id="CAFBNG010000085">
    <property type="protein sequence ID" value="CAB4939756.1"/>
    <property type="molecule type" value="Genomic_DNA"/>
</dbReference>
<dbReference type="PANTHER" id="PTHR47320:SF1">
    <property type="entry name" value="BIFUNCTIONAL URIDYLYLTRANSFERASE_URIDYLYL-REMOVING ENZYME"/>
    <property type="match status" value="1"/>
</dbReference>
<accession>A0A6J7J9D0</accession>
<dbReference type="Pfam" id="PF01842">
    <property type="entry name" value="ACT"/>
    <property type="match status" value="1"/>
</dbReference>
<evidence type="ECO:0000259" key="2">
    <source>
        <dbReference type="PROSITE" id="PS51671"/>
    </source>
</evidence>
<protein>
    <submittedName>
        <fullName evidence="3">Unannotated protein</fullName>
    </submittedName>
</protein>
<proteinExistence type="predicted"/>
<feature type="domain" description="ACT" evidence="2">
    <location>
        <begin position="69"/>
        <end position="138"/>
    </location>
</feature>
<keyword evidence="1" id="KW-0378">Hydrolase</keyword>
<reference evidence="3" key="1">
    <citation type="submission" date="2020-05" db="EMBL/GenBank/DDBJ databases">
        <authorList>
            <person name="Chiriac C."/>
            <person name="Salcher M."/>
            <person name="Ghai R."/>
            <person name="Kavagutti S V."/>
        </authorList>
    </citation>
    <scope>NUCLEOTIDE SEQUENCE</scope>
</reference>
<dbReference type="PROSITE" id="PS51671">
    <property type="entry name" value="ACT"/>
    <property type="match status" value="1"/>
</dbReference>
<dbReference type="GO" id="GO:0016787">
    <property type="term" value="F:hydrolase activity"/>
    <property type="evidence" value="ECO:0007669"/>
    <property type="project" value="UniProtKB-KW"/>
</dbReference>
<name>A0A6J7J9D0_9ZZZZ</name>
<sequence length="138" mass="15026">MRWIVSLDPFASAPTADKLRSDIDAALQGKANLENRLAERARAYDQLPSIAVPPAIVETFPDASSAATVLEVRSHDRVGLLFRIGDAVTRSRVDIRSAIVTTLGAEAIDTLYVLEISGEQLTPERAREVAAKIEESLR</sequence>
<dbReference type="InterPro" id="IPR010043">
    <property type="entry name" value="UTase/UR"/>
</dbReference>
<dbReference type="AlphaFoldDB" id="A0A6J7J9D0"/>
<dbReference type="InterPro" id="IPR045865">
    <property type="entry name" value="ACT-like_dom_sf"/>
</dbReference>
<dbReference type="SUPFAM" id="SSF55021">
    <property type="entry name" value="ACT-like"/>
    <property type="match status" value="1"/>
</dbReference>